<reference evidence="1" key="2">
    <citation type="journal article" date="2007" name="Science">
        <title>Draft genome sequence of the sexually transmitted pathogen Trichomonas vaginalis.</title>
        <authorList>
            <person name="Carlton J.M."/>
            <person name="Hirt R.P."/>
            <person name="Silva J.C."/>
            <person name="Delcher A.L."/>
            <person name="Schatz M."/>
            <person name="Zhao Q."/>
            <person name="Wortman J.R."/>
            <person name="Bidwell S.L."/>
            <person name="Alsmark U.C.M."/>
            <person name="Besteiro S."/>
            <person name="Sicheritz-Ponten T."/>
            <person name="Noel C.J."/>
            <person name="Dacks J.B."/>
            <person name="Foster P.G."/>
            <person name="Simillion C."/>
            <person name="Van de Peer Y."/>
            <person name="Miranda-Saavedra D."/>
            <person name="Barton G.J."/>
            <person name="Westrop G.D."/>
            <person name="Mueller S."/>
            <person name="Dessi D."/>
            <person name="Fiori P.L."/>
            <person name="Ren Q."/>
            <person name="Paulsen I."/>
            <person name="Zhang H."/>
            <person name="Bastida-Corcuera F.D."/>
            <person name="Simoes-Barbosa A."/>
            <person name="Brown M.T."/>
            <person name="Hayes R.D."/>
            <person name="Mukherjee M."/>
            <person name="Okumura C.Y."/>
            <person name="Schneider R."/>
            <person name="Smith A.J."/>
            <person name="Vanacova S."/>
            <person name="Villalvazo M."/>
            <person name="Haas B.J."/>
            <person name="Pertea M."/>
            <person name="Feldblyum T.V."/>
            <person name="Utterback T.R."/>
            <person name="Shu C.L."/>
            <person name="Osoegawa K."/>
            <person name="de Jong P.J."/>
            <person name="Hrdy I."/>
            <person name="Horvathova L."/>
            <person name="Zubacova Z."/>
            <person name="Dolezal P."/>
            <person name="Malik S.B."/>
            <person name="Logsdon J.M. Jr."/>
            <person name="Henze K."/>
            <person name="Gupta A."/>
            <person name="Wang C.C."/>
            <person name="Dunne R.L."/>
            <person name="Upcroft J.A."/>
            <person name="Upcroft P."/>
            <person name="White O."/>
            <person name="Salzberg S.L."/>
            <person name="Tang P."/>
            <person name="Chiu C.-H."/>
            <person name="Lee Y.-S."/>
            <person name="Embley T.M."/>
            <person name="Coombs G.H."/>
            <person name="Mottram J.C."/>
            <person name="Tachezy J."/>
            <person name="Fraser-Liggett C.M."/>
            <person name="Johnson P.J."/>
        </authorList>
    </citation>
    <scope>NUCLEOTIDE SEQUENCE [LARGE SCALE GENOMIC DNA]</scope>
    <source>
        <strain evidence="1">G3</strain>
    </source>
</reference>
<accession>A2DNT7</accession>
<dbReference type="EMBL" id="DS113224">
    <property type="protein sequence ID" value="EAY17932.1"/>
    <property type="molecule type" value="Genomic_DNA"/>
</dbReference>
<name>A2DNT7_TRIV3</name>
<dbReference type="RefSeq" id="XP_001578918.1">
    <property type="nucleotide sequence ID" value="XM_001578868.1"/>
</dbReference>
<evidence type="ECO:0000313" key="2">
    <source>
        <dbReference type="Proteomes" id="UP000001542"/>
    </source>
</evidence>
<sequence>MAAGIWNKIWGGIKKAAKWVGDKVIKPVANVAKQYLPAIGTAVGAKFGGVKGAQIGNTVGGIVQGMIK</sequence>
<dbReference type="OrthoDB" id="73875at2759"/>
<dbReference type="KEGG" id="tva:5463435"/>
<dbReference type="VEuPathDB" id="TrichDB:TVAGG3_0289000"/>
<dbReference type="Proteomes" id="UP000001542">
    <property type="component" value="Unassembled WGS sequence"/>
</dbReference>
<dbReference type="AlphaFoldDB" id="A2DNT7"/>
<dbReference type="InParanoid" id="A2DNT7"/>
<proteinExistence type="predicted"/>
<protein>
    <submittedName>
        <fullName evidence="1">Uncharacterized protein</fullName>
    </submittedName>
</protein>
<keyword evidence="2" id="KW-1185">Reference proteome</keyword>
<evidence type="ECO:0000313" key="1">
    <source>
        <dbReference type="EMBL" id="EAY17932.1"/>
    </source>
</evidence>
<organism evidence="1 2">
    <name type="scientific">Trichomonas vaginalis (strain ATCC PRA-98 / G3)</name>
    <dbReference type="NCBI Taxonomy" id="412133"/>
    <lineage>
        <taxon>Eukaryota</taxon>
        <taxon>Metamonada</taxon>
        <taxon>Parabasalia</taxon>
        <taxon>Trichomonadida</taxon>
        <taxon>Trichomonadidae</taxon>
        <taxon>Trichomonas</taxon>
    </lineage>
</organism>
<reference evidence="1" key="1">
    <citation type="submission" date="2006-10" db="EMBL/GenBank/DDBJ databases">
        <authorList>
            <person name="Amadeo P."/>
            <person name="Zhao Q."/>
            <person name="Wortman J."/>
            <person name="Fraser-Liggett C."/>
            <person name="Carlton J."/>
        </authorList>
    </citation>
    <scope>NUCLEOTIDE SEQUENCE</scope>
    <source>
        <strain evidence="1">G3</strain>
    </source>
</reference>
<gene>
    <name evidence="1" type="ORF">TVAG_225580</name>
</gene>
<dbReference type="VEuPathDB" id="TrichDB:TVAG_225580"/>